<dbReference type="AlphaFoldDB" id="A0ABD2WG04"/>
<sequence>MGERKQFCLKMLKNLREEVNWEMEEERRGFFRKFHALVKNGSGELPNLRDFFCPEEIESILVESMRSKDDPDRIDENLLFVKFVIATGYKDEPKFDKDGKPLVNRKTPLHHALKNYRYVMPALFNI</sequence>
<reference evidence="1 2" key="1">
    <citation type="journal article" date="2024" name="bioRxiv">
        <title>A reference genome for Trichogramma kaykai: A tiny desert-dwelling parasitoid wasp with competing sex-ratio distorters.</title>
        <authorList>
            <person name="Culotta J."/>
            <person name="Lindsey A.R."/>
        </authorList>
    </citation>
    <scope>NUCLEOTIDE SEQUENCE [LARGE SCALE GENOMIC DNA]</scope>
    <source>
        <strain evidence="1 2">KSX58</strain>
    </source>
</reference>
<accession>A0ABD2WG04</accession>
<proteinExistence type="predicted"/>
<keyword evidence="2" id="KW-1185">Reference proteome</keyword>
<organism evidence="1 2">
    <name type="scientific">Trichogramma kaykai</name>
    <dbReference type="NCBI Taxonomy" id="54128"/>
    <lineage>
        <taxon>Eukaryota</taxon>
        <taxon>Metazoa</taxon>
        <taxon>Ecdysozoa</taxon>
        <taxon>Arthropoda</taxon>
        <taxon>Hexapoda</taxon>
        <taxon>Insecta</taxon>
        <taxon>Pterygota</taxon>
        <taxon>Neoptera</taxon>
        <taxon>Endopterygota</taxon>
        <taxon>Hymenoptera</taxon>
        <taxon>Apocrita</taxon>
        <taxon>Proctotrupomorpha</taxon>
        <taxon>Chalcidoidea</taxon>
        <taxon>Trichogrammatidae</taxon>
        <taxon>Trichogramma</taxon>
    </lineage>
</organism>
<evidence type="ECO:0000313" key="1">
    <source>
        <dbReference type="EMBL" id="KAL3391958.1"/>
    </source>
</evidence>
<name>A0ABD2WG04_9HYME</name>
<dbReference type="EMBL" id="JBJJXI010000107">
    <property type="protein sequence ID" value="KAL3391958.1"/>
    <property type="molecule type" value="Genomic_DNA"/>
</dbReference>
<evidence type="ECO:0000313" key="2">
    <source>
        <dbReference type="Proteomes" id="UP001627154"/>
    </source>
</evidence>
<dbReference type="Proteomes" id="UP001627154">
    <property type="component" value="Unassembled WGS sequence"/>
</dbReference>
<comment type="caution">
    <text evidence="1">The sequence shown here is derived from an EMBL/GenBank/DDBJ whole genome shotgun (WGS) entry which is preliminary data.</text>
</comment>
<protein>
    <submittedName>
        <fullName evidence="1">Uncharacterized protein</fullName>
    </submittedName>
</protein>
<gene>
    <name evidence="1" type="ORF">TKK_013291</name>
</gene>